<evidence type="ECO:0000313" key="6">
    <source>
        <dbReference type="EMBL" id="GHJ87399.1"/>
    </source>
</evidence>
<feature type="region of interest" description="Disordered" evidence="4">
    <location>
        <begin position="24"/>
        <end position="79"/>
    </location>
</feature>
<evidence type="ECO:0000256" key="1">
    <source>
        <dbReference type="ARBA" id="ARBA00022763"/>
    </source>
</evidence>
<organism evidence="6 7">
    <name type="scientific">Naganishia liquefaciens</name>
    <dbReference type="NCBI Taxonomy" id="104408"/>
    <lineage>
        <taxon>Eukaryota</taxon>
        <taxon>Fungi</taxon>
        <taxon>Dikarya</taxon>
        <taxon>Basidiomycota</taxon>
        <taxon>Agaricomycotina</taxon>
        <taxon>Tremellomycetes</taxon>
        <taxon>Filobasidiales</taxon>
        <taxon>Filobasidiaceae</taxon>
        <taxon>Naganishia</taxon>
    </lineage>
</organism>
<dbReference type="OrthoDB" id="565731at2759"/>
<feature type="compositionally biased region" description="Low complexity" evidence="4">
    <location>
        <begin position="241"/>
        <end position="252"/>
    </location>
</feature>
<dbReference type="Proteomes" id="UP000620104">
    <property type="component" value="Unassembled WGS sequence"/>
</dbReference>
<feature type="region of interest" description="Disordered" evidence="4">
    <location>
        <begin position="237"/>
        <end position="263"/>
    </location>
</feature>
<keyword evidence="2" id="KW-0378">Hydrolase</keyword>
<evidence type="ECO:0000313" key="7">
    <source>
        <dbReference type="Proteomes" id="UP000620104"/>
    </source>
</evidence>
<gene>
    <name evidence="6" type="ORF">NliqN6_3801</name>
</gene>
<dbReference type="GO" id="GO:0004844">
    <property type="term" value="F:uracil DNA N-glycosylase activity"/>
    <property type="evidence" value="ECO:0007669"/>
    <property type="project" value="TreeGrafter"/>
</dbReference>
<reference evidence="6" key="1">
    <citation type="submission" date="2020-07" db="EMBL/GenBank/DDBJ databases">
        <title>Draft Genome Sequence of a Deep-Sea Yeast, Naganishia (Cryptococcus) liquefaciens strain N6.</title>
        <authorList>
            <person name="Han Y.W."/>
            <person name="Kajitani R."/>
            <person name="Morimoto H."/>
            <person name="Parhat M."/>
            <person name="Tsubouchi H."/>
            <person name="Bakenova O."/>
            <person name="Ogata M."/>
            <person name="Argunhan B."/>
            <person name="Aoki R."/>
            <person name="Kajiwara S."/>
            <person name="Itoh T."/>
            <person name="Iwasaki H."/>
        </authorList>
    </citation>
    <scope>NUCLEOTIDE SEQUENCE</scope>
    <source>
        <strain evidence="6">N6</strain>
    </source>
</reference>
<evidence type="ECO:0000256" key="4">
    <source>
        <dbReference type="SAM" id="MobiDB-lite"/>
    </source>
</evidence>
<dbReference type="GO" id="GO:0006285">
    <property type="term" value="P:base-excision repair, AP site formation"/>
    <property type="evidence" value="ECO:0007669"/>
    <property type="project" value="InterPro"/>
</dbReference>
<name>A0A8H3YFA1_9TREE</name>
<evidence type="ECO:0000256" key="2">
    <source>
        <dbReference type="ARBA" id="ARBA00022801"/>
    </source>
</evidence>
<dbReference type="Gene3D" id="3.40.470.10">
    <property type="entry name" value="Uracil-DNA glycosylase-like domain"/>
    <property type="match status" value="1"/>
</dbReference>
<keyword evidence="7" id="KW-1185">Reference proteome</keyword>
<dbReference type="AlphaFoldDB" id="A0A8H3YFA1"/>
<keyword evidence="1" id="KW-0227">DNA damage</keyword>
<accession>A0A8H3YFA1</accession>
<dbReference type="InterPro" id="IPR015637">
    <property type="entry name" value="MUG/TDG"/>
</dbReference>
<dbReference type="InterPro" id="IPR036895">
    <property type="entry name" value="Uracil-DNA_glycosylase-like_sf"/>
</dbReference>
<feature type="compositionally biased region" description="Polar residues" evidence="4">
    <location>
        <begin position="66"/>
        <end position="76"/>
    </location>
</feature>
<comment type="caution">
    <text evidence="6">The sequence shown here is derived from an EMBL/GenBank/DDBJ whole genome shotgun (WGS) entry which is preliminary data.</text>
</comment>
<dbReference type="EMBL" id="BLZA01000021">
    <property type="protein sequence ID" value="GHJ87399.1"/>
    <property type="molecule type" value="Genomic_DNA"/>
</dbReference>
<dbReference type="InterPro" id="IPR005122">
    <property type="entry name" value="Uracil-DNA_glycosylase-like"/>
</dbReference>
<evidence type="ECO:0000259" key="5">
    <source>
        <dbReference type="Pfam" id="PF03167"/>
    </source>
</evidence>
<protein>
    <recommendedName>
        <fullName evidence="5">Uracil-DNA glycosylase-like domain-containing protein</fullName>
    </recommendedName>
</protein>
<keyword evidence="3" id="KW-0234">DNA repair</keyword>
<evidence type="ECO:0000256" key="3">
    <source>
        <dbReference type="ARBA" id="ARBA00023204"/>
    </source>
</evidence>
<sequence>MSTPTPTKLATHLAKFRYETAAIPAIQSPKREPVDPAPAIVSPQIRRTPAKRKRDLKLEDEYVERSPSSPDGQTSTKVRKVKVNRPYASPETYAHLKAVPDLLRPGLKLVFCGINPSITSSTKQAPYSHPSNRFWKALHGAGFTDRLYDPQECIYLPERFGIGMTNLVSRPTAEQAELSSKEMRIGALDLLRKIQEHRPGIVCFVGKKIWDEFEFVLKRSAKPARKPWRDEAFRLGEEEVTASPSESTPSSKSSKKIQWDQPRPYRVAHKSPGEGFANTLFWVVPSTSGLVRVQLPEQIEHFKAALRMIDLMQTSTIDFEMFREVDIDGVVLTVATLSA</sequence>
<dbReference type="PANTHER" id="PTHR12159:SF9">
    <property type="entry name" value="G_T MISMATCH-SPECIFIC THYMINE DNA GLYCOSYLASE"/>
    <property type="match status" value="1"/>
</dbReference>
<dbReference type="PANTHER" id="PTHR12159">
    <property type="entry name" value="G/T AND G/U MISMATCH-SPECIFIC DNA GLYCOSYLASE"/>
    <property type="match status" value="1"/>
</dbReference>
<dbReference type="GO" id="GO:0008263">
    <property type="term" value="F:pyrimidine-specific mismatch base pair DNA N-glycosylase activity"/>
    <property type="evidence" value="ECO:0007669"/>
    <property type="project" value="TreeGrafter"/>
</dbReference>
<dbReference type="CDD" id="cd10028">
    <property type="entry name" value="UDG-F2_TDG_MUG"/>
    <property type="match status" value="1"/>
</dbReference>
<proteinExistence type="predicted"/>
<dbReference type="SUPFAM" id="SSF52141">
    <property type="entry name" value="Uracil-DNA glycosylase-like"/>
    <property type="match status" value="1"/>
</dbReference>
<dbReference type="Pfam" id="PF03167">
    <property type="entry name" value="UDG"/>
    <property type="match status" value="1"/>
</dbReference>
<feature type="domain" description="Uracil-DNA glycosylase-like" evidence="5">
    <location>
        <begin position="101"/>
        <end position="307"/>
    </location>
</feature>